<evidence type="ECO:0000256" key="4">
    <source>
        <dbReference type="ARBA" id="ARBA00035204"/>
    </source>
</evidence>
<dbReference type="Gene3D" id="1.10.287.310">
    <property type="match status" value="1"/>
</dbReference>
<dbReference type="STRING" id="1802163.A2932_02435"/>
<dbReference type="AlphaFoldDB" id="A0A1G2HFS8"/>
<evidence type="ECO:0000313" key="6">
    <source>
        <dbReference type="EMBL" id="OGZ61333.1"/>
    </source>
</evidence>
<dbReference type="GO" id="GO:0003735">
    <property type="term" value="F:structural constituent of ribosome"/>
    <property type="evidence" value="ECO:0007669"/>
    <property type="project" value="InterPro"/>
</dbReference>
<dbReference type="EMBL" id="MHOI01000018">
    <property type="protein sequence ID" value="OGZ61333.1"/>
    <property type="molecule type" value="Genomic_DNA"/>
</dbReference>
<dbReference type="InterPro" id="IPR001854">
    <property type="entry name" value="Ribosomal_uL29"/>
</dbReference>
<dbReference type="SUPFAM" id="SSF46561">
    <property type="entry name" value="Ribosomal protein L29 (L29p)"/>
    <property type="match status" value="1"/>
</dbReference>
<keyword evidence="2 5" id="KW-0689">Ribosomal protein</keyword>
<evidence type="ECO:0000256" key="5">
    <source>
        <dbReference type="HAMAP-Rule" id="MF_00374"/>
    </source>
</evidence>
<dbReference type="Proteomes" id="UP000179153">
    <property type="component" value="Unassembled WGS sequence"/>
</dbReference>
<comment type="similarity">
    <text evidence="1 5">Belongs to the universal ribosomal protein uL29 family.</text>
</comment>
<dbReference type="InterPro" id="IPR036049">
    <property type="entry name" value="Ribosomal_uL29_sf"/>
</dbReference>
<gene>
    <name evidence="5" type="primary">rpmC</name>
    <name evidence="6" type="ORF">A2932_02435</name>
</gene>
<dbReference type="GO" id="GO:0006412">
    <property type="term" value="P:translation"/>
    <property type="evidence" value="ECO:0007669"/>
    <property type="project" value="UniProtKB-UniRule"/>
</dbReference>
<organism evidence="6 7">
    <name type="scientific">Candidatus Spechtbacteria bacterium RIFCSPLOWO2_01_FULL_46_10</name>
    <dbReference type="NCBI Taxonomy" id="1802163"/>
    <lineage>
        <taxon>Bacteria</taxon>
        <taxon>Candidatus Spechtiibacteriota</taxon>
    </lineage>
</organism>
<dbReference type="NCBIfam" id="TIGR00012">
    <property type="entry name" value="L29"/>
    <property type="match status" value="1"/>
</dbReference>
<dbReference type="GO" id="GO:0005840">
    <property type="term" value="C:ribosome"/>
    <property type="evidence" value="ECO:0007669"/>
    <property type="project" value="UniProtKB-KW"/>
</dbReference>
<reference evidence="6 7" key="1">
    <citation type="journal article" date="2016" name="Nat. Commun.">
        <title>Thousands of microbial genomes shed light on interconnected biogeochemical processes in an aquifer system.</title>
        <authorList>
            <person name="Anantharaman K."/>
            <person name="Brown C.T."/>
            <person name="Hug L.A."/>
            <person name="Sharon I."/>
            <person name="Castelle C.J."/>
            <person name="Probst A.J."/>
            <person name="Thomas B.C."/>
            <person name="Singh A."/>
            <person name="Wilkins M.J."/>
            <person name="Karaoz U."/>
            <person name="Brodie E.L."/>
            <person name="Williams K.H."/>
            <person name="Hubbard S.S."/>
            <person name="Banfield J.F."/>
        </authorList>
    </citation>
    <scope>NUCLEOTIDE SEQUENCE [LARGE SCALE GENOMIC DNA]</scope>
</reference>
<protein>
    <recommendedName>
        <fullName evidence="4 5">Large ribosomal subunit protein uL29</fullName>
    </recommendedName>
</protein>
<comment type="caution">
    <text evidence="6">The sequence shown here is derived from an EMBL/GenBank/DDBJ whole genome shotgun (WGS) entry which is preliminary data.</text>
</comment>
<name>A0A1G2HFS8_9BACT</name>
<evidence type="ECO:0000256" key="2">
    <source>
        <dbReference type="ARBA" id="ARBA00022980"/>
    </source>
</evidence>
<evidence type="ECO:0000256" key="3">
    <source>
        <dbReference type="ARBA" id="ARBA00023274"/>
    </source>
</evidence>
<proteinExistence type="inferred from homology"/>
<dbReference type="CDD" id="cd00427">
    <property type="entry name" value="Ribosomal_L29_HIP"/>
    <property type="match status" value="1"/>
</dbReference>
<accession>A0A1G2HFS8</accession>
<dbReference type="Pfam" id="PF00831">
    <property type="entry name" value="Ribosomal_L29"/>
    <property type="match status" value="1"/>
</dbReference>
<dbReference type="HAMAP" id="MF_00374">
    <property type="entry name" value="Ribosomal_uL29"/>
    <property type="match status" value="1"/>
</dbReference>
<sequence length="69" mass="7754">MRAEELRKKSTEDLEKALNDARSKAVDLRFGVAAGNTKGIGDLRRIRREIAQVMTILREGKNGNRTAEK</sequence>
<evidence type="ECO:0000256" key="1">
    <source>
        <dbReference type="ARBA" id="ARBA00009254"/>
    </source>
</evidence>
<keyword evidence="3 5" id="KW-0687">Ribonucleoprotein</keyword>
<evidence type="ECO:0000313" key="7">
    <source>
        <dbReference type="Proteomes" id="UP000179153"/>
    </source>
</evidence>
<dbReference type="GO" id="GO:1990904">
    <property type="term" value="C:ribonucleoprotein complex"/>
    <property type="evidence" value="ECO:0007669"/>
    <property type="project" value="UniProtKB-KW"/>
</dbReference>